<dbReference type="Proteomes" id="UP000095392">
    <property type="component" value="Unassembled WGS sequence"/>
</dbReference>
<reference evidence="1 2" key="1">
    <citation type="submission" date="2016-09" db="EMBL/GenBank/DDBJ databases">
        <title>Draft Genome Sequence of four Alteromonas macleodii strains isolated from copper coupons and grown long-term at elevated copper levels.</title>
        <authorList>
            <person name="Cusick K."/>
            <person name="Dale J."/>
            <person name="Little B."/>
            <person name="Biffinger J."/>
        </authorList>
    </citation>
    <scope>NUCLEOTIDE SEQUENCE [LARGE SCALE GENOMIC DNA]</scope>
    <source>
        <strain evidence="1 2">KCP01</strain>
    </source>
</reference>
<keyword evidence="1" id="KW-0808">Transferase</keyword>
<dbReference type="SUPFAM" id="SSF55909">
    <property type="entry name" value="Pentein"/>
    <property type="match status" value="1"/>
</dbReference>
<accession>A0AB36FY26</accession>
<keyword evidence="2" id="KW-1185">Reference proteome</keyword>
<evidence type="ECO:0000313" key="2">
    <source>
        <dbReference type="Proteomes" id="UP000095392"/>
    </source>
</evidence>
<sequence>MQASHIRNSRLTTPNSVLMVRPCAFRPNEQTAKDNSFQKPLVSTGKNRAEISKNACAEFDEMVRTLRMNHITVEVFETEGENTPDAVFPNNWLSTHPNGLLVTYPMYCENRRAERRDDIVSYLQQHYIVQQAKDLSFLEDDGDIVEGTGAMVIDHVNALAYVCLSQRANKRAVMSACKAIGLTPICFSAFDTAGTAIYHTNVMMCVGSDFAIVATSMIEESDKNVVLSTLKETGKNVIEISEEQVNSFAGNCLELLNSNGKRLLLISDTAFSSMNEEQLALLPSDLTLLPIAVPTIEMGGGSVRCMVAGIHLECKTIGAEQTTTNNISFDTRVRLAKGDDLEGLLALAEAASPGMTTFPPDRATLDNKLKRSIREEQKLMRQERPDYLLFVLEDLRTGKLIGTSAIFGELGKEDSFYSYKREKVAQRNKSLGAHYTHDILHLSHHFEGYAEVASLYLLPEYRKYFNGKLLSKVRYLFMGIHQHVFPKQVMADLRGYVNKDGESPFWNAVGRHFFPMTYAEADLYGAVNGNQFIADLMPKLPLYVNMLPKEAQSAIGKPHNDGQPAMAMLEKEGFKFTNYIDIFDGAPSMEAEVSSLKTVKSTKQVRIKVGEGTRRGTENKIKLIATLSQPFYAMMAETEEQDEIAVISRKTAQALNVSSGDTILLSDV</sequence>
<dbReference type="Pfam" id="PF04958">
    <property type="entry name" value="AstA"/>
    <property type="match status" value="1"/>
</dbReference>
<organism evidence="1 2">
    <name type="scientific">Alteromonas macleodii</name>
    <name type="common">Pseudoalteromonas macleodii</name>
    <dbReference type="NCBI Taxonomy" id="28108"/>
    <lineage>
        <taxon>Bacteria</taxon>
        <taxon>Pseudomonadati</taxon>
        <taxon>Pseudomonadota</taxon>
        <taxon>Gammaproteobacteria</taxon>
        <taxon>Alteromonadales</taxon>
        <taxon>Alteromonadaceae</taxon>
        <taxon>Alteromonas/Salinimonas group</taxon>
        <taxon>Alteromonas</taxon>
    </lineage>
</organism>
<dbReference type="GO" id="GO:0008791">
    <property type="term" value="F:arginine N-succinyltransferase activity"/>
    <property type="evidence" value="ECO:0007669"/>
    <property type="project" value="InterPro"/>
</dbReference>
<dbReference type="InterPro" id="IPR016181">
    <property type="entry name" value="Acyl_CoA_acyltransferase"/>
</dbReference>
<keyword evidence="1" id="KW-0012">Acyltransferase</keyword>
<gene>
    <name evidence="1" type="ORF">BFV95_2525</name>
</gene>
<dbReference type="PANTHER" id="PTHR43224">
    <property type="entry name" value="AMIDINOTRANSFERASE"/>
    <property type="match status" value="1"/>
</dbReference>
<dbReference type="NCBIfam" id="NF046062">
    <property type="entry name" value="citrull_CtlX"/>
    <property type="match status" value="1"/>
</dbReference>
<dbReference type="RefSeq" id="WP_069944550.1">
    <property type="nucleotide sequence ID" value="NZ_MIPW01000012.1"/>
</dbReference>
<dbReference type="Pfam" id="PF19420">
    <property type="entry name" value="DDAH_eukar"/>
    <property type="match status" value="1"/>
</dbReference>
<name>A0AB36FY26_ALTMA</name>
<dbReference type="Gene3D" id="3.75.10.10">
    <property type="entry name" value="L-arginine/glycine Amidinotransferase, Chain A"/>
    <property type="match status" value="1"/>
</dbReference>
<proteinExistence type="predicted"/>
<dbReference type="EMBL" id="MIPY01000014">
    <property type="protein sequence ID" value="OES31514.1"/>
    <property type="molecule type" value="Genomic_DNA"/>
</dbReference>
<dbReference type="InterPro" id="IPR007041">
    <property type="entry name" value="Arg_succinylTrfase_AstA/AruG"/>
</dbReference>
<dbReference type="AlphaFoldDB" id="A0AB36FY26"/>
<comment type="caution">
    <text evidence="1">The sequence shown here is derived from an EMBL/GenBank/DDBJ whole genome shotgun (WGS) entry which is preliminary data.</text>
</comment>
<dbReference type="NCBIfam" id="TIGR03243">
    <property type="entry name" value="arg_catab_AOST"/>
    <property type="match status" value="1"/>
</dbReference>
<dbReference type="InterPro" id="IPR014541">
    <property type="entry name" value="Amdntrnsf_FN0238"/>
</dbReference>
<protein>
    <submittedName>
        <fullName evidence="1">Arginine and ornithine succinyltransferase subunits family protein</fullName>
        <ecNumber evidence="1">2.3.1.-</ecNumber>
    </submittedName>
</protein>
<dbReference type="EC" id="2.3.1.-" evidence="1"/>
<dbReference type="GO" id="GO:0006527">
    <property type="term" value="P:L-arginine catabolic process"/>
    <property type="evidence" value="ECO:0007669"/>
    <property type="project" value="InterPro"/>
</dbReference>
<dbReference type="SUPFAM" id="SSF55729">
    <property type="entry name" value="Acyl-CoA N-acyltransferases (Nat)"/>
    <property type="match status" value="1"/>
</dbReference>
<evidence type="ECO:0000313" key="1">
    <source>
        <dbReference type="EMBL" id="OES31514.1"/>
    </source>
</evidence>
<dbReference type="PANTHER" id="PTHR43224:SF1">
    <property type="entry name" value="AMIDINOTRANSFERASE"/>
    <property type="match status" value="1"/>
</dbReference>